<keyword evidence="10" id="KW-1185">Reference proteome</keyword>
<dbReference type="PANTHER" id="PTHR32057">
    <property type="entry name" value="PROTEIN ADENYLYLTRANSFERASE SELO, MITOCHONDRIAL"/>
    <property type="match status" value="1"/>
</dbReference>
<dbReference type="GO" id="GO:0030145">
    <property type="term" value="F:manganese ion binding"/>
    <property type="evidence" value="ECO:0007669"/>
    <property type="project" value="UniProtKB-UniRule"/>
</dbReference>
<comment type="catalytic activity">
    <reaction evidence="8">
        <text>L-tyrosyl-[protein] + UTP = O-(5'-uridylyl)-L-tyrosyl-[protein] + diphosphate</text>
        <dbReference type="Rhea" id="RHEA:83887"/>
        <dbReference type="Rhea" id="RHEA-COMP:10136"/>
        <dbReference type="Rhea" id="RHEA-COMP:20238"/>
        <dbReference type="ChEBI" id="CHEBI:33019"/>
        <dbReference type="ChEBI" id="CHEBI:46398"/>
        <dbReference type="ChEBI" id="CHEBI:46858"/>
        <dbReference type="ChEBI" id="CHEBI:90602"/>
    </reaction>
</comment>
<keyword evidence="5 8" id="KW-0547">Nucleotide-binding</keyword>
<evidence type="ECO:0000256" key="2">
    <source>
        <dbReference type="ARBA" id="ARBA00022679"/>
    </source>
</evidence>
<dbReference type="Proteomes" id="UP000034228">
    <property type="component" value="Unassembled WGS sequence"/>
</dbReference>
<comment type="similarity">
    <text evidence="1 8">Belongs to the SELO family.</text>
</comment>
<gene>
    <name evidence="8" type="primary">ydiU</name>
    <name evidence="8" type="synonym">selO</name>
    <name evidence="9" type="ORF">WG68_04555</name>
</gene>
<accession>A0A0M2V6W0</accession>
<evidence type="ECO:0000256" key="8">
    <source>
        <dbReference type="HAMAP-Rule" id="MF_00692"/>
    </source>
</evidence>
<evidence type="ECO:0000256" key="5">
    <source>
        <dbReference type="ARBA" id="ARBA00022741"/>
    </source>
</evidence>
<dbReference type="GO" id="GO:0005524">
    <property type="term" value="F:ATP binding"/>
    <property type="evidence" value="ECO:0007669"/>
    <property type="project" value="UniProtKB-UniRule"/>
</dbReference>
<feature type="binding site" evidence="8">
    <location>
        <position position="90"/>
    </location>
    <ligand>
        <name>ATP</name>
        <dbReference type="ChEBI" id="CHEBI:30616"/>
    </ligand>
</feature>
<comment type="catalytic activity">
    <reaction evidence="8">
        <text>L-seryl-[protein] + UTP = O-(5'-uridylyl)-L-seryl-[protein] + diphosphate</text>
        <dbReference type="Rhea" id="RHEA:64604"/>
        <dbReference type="Rhea" id="RHEA-COMP:9863"/>
        <dbReference type="Rhea" id="RHEA-COMP:16635"/>
        <dbReference type="ChEBI" id="CHEBI:29999"/>
        <dbReference type="ChEBI" id="CHEBI:33019"/>
        <dbReference type="ChEBI" id="CHEBI:46398"/>
        <dbReference type="ChEBI" id="CHEBI:156051"/>
    </reaction>
</comment>
<name>A0A0M2V6W0_9GAMM</name>
<comment type="catalytic activity">
    <reaction evidence="8">
        <text>L-threonyl-[protein] + ATP = 3-O-(5'-adenylyl)-L-threonyl-[protein] + diphosphate</text>
        <dbReference type="Rhea" id="RHEA:54292"/>
        <dbReference type="Rhea" id="RHEA-COMP:11060"/>
        <dbReference type="Rhea" id="RHEA-COMP:13847"/>
        <dbReference type="ChEBI" id="CHEBI:30013"/>
        <dbReference type="ChEBI" id="CHEBI:30616"/>
        <dbReference type="ChEBI" id="CHEBI:33019"/>
        <dbReference type="ChEBI" id="CHEBI:138113"/>
        <dbReference type="EC" id="2.7.7.108"/>
    </reaction>
</comment>
<dbReference type="EC" id="2.7.7.108" evidence="8"/>
<feature type="binding site" evidence="8">
    <location>
        <position position="89"/>
    </location>
    <ligand>
        <name>ATP</name>
        <dbReference type="ChEBI" id="CHEBI:30616"/>
    </ligand>
</feature>
<keyword evidence="8" id="KW-0464">Manganese</keyword>
<keyword evidence="7 8" id="KW-0460">Magnesium</keyword>
<dbReference type="SUPFAM" id="SSF56112">
    <property type="entry name" value="Protein kinase-like (PK-like)"/>
    <property type="match status" value="1"/>
</dbReference>
<dbReference type="OrthoDB" id="9776281at2"/>
<keyword evidence="3 8" id="KW-0548">Nucleotidyltransferase</keyword>
<dbReference type="Pfam" id="PF02696">
    <property type="entry name" value="SelO"/>
    <property type="match status" value="1"/>
</dbReference>
<dbReference type="NCBIfam" id="NF000658">
    <property type="entry name" value="PRK00029.1"/>
    <property type="match status" value="1"/>
</dbReference>
<sequence length="486" mass="53580">MPEFTVQHSYQGLPASLFEPCQPTPVAAPEWLAFNQPLAEELALPEQYRASAAGLAMFAGNSLPDWCQPLAQAYAGHQFANYVPRLGDGRALLLAEVISRSGQRYDLQLKGAGPTPFSRGGDGRSPLGPVIREYLVSEAMHALGVPTTRALAAVSSGEQVYRDEPLPGAILSRVAKSHIRIGTFQYVASQGNKGLLTEFADYVIARHYPACAQAPQPYLALLEAVIAAQAATVAHWMSLGFIHGVMNTDNMSISGDTIDYGPCAFMEAYDEKTVFSAIDRRGRYAYANQPAIALWNLTRLAETLLSLLHADQPEAIAMATAALETFSQRYQAAYLQRMSAKLALVPAREEDEQLISSLLQLMQQDKVDFSLLFYQLSLDTPELAGDLFSDKHSWQQWFSAWQRRLAGEALSATQRTLSMQQVNPYLIPRNHLVQQAISQATEHGDLSVFNQLQQAWRKPFTANPEYAALALPANEQQRVNRTFCGT</sequence>
<dbReference type="GO" id="GO:0070733">
    <property type="term" value="F:AMPylase activity"/>
    <property type="evidence" value="ECO:0007669"/>
    <property type="project" value="UniProtKB-EC"/>
</dbReference>
<comment type="function">
    <text evidence="8">Nucleotidyltransferase involved in the post-translational modification of proteins. It can catalyze the addition of adenosine monophosphate (AMP) or uridine monophosphate (UMP) to a protein, resulting in modifications known as AMPylation and UMPylation.</text>
</comment>
<feature type="binding site" evidence="8">
    <location>
        <position position="122"/>
    </location>
    <ligand>
        <name>ATP</name>
        <dbReference type="ChEBI" id="CHEBI:30616"/>
    </ligand>
</feature>
<dbReference type="PANTHER" id="PTHR32057:SF14">
    <property type="entry name" value="PROTEIN ADENYLYLTRANSFERASE SELO, MITOCHONDRIAL"/>
    <property type="match status" value="1"/>
</dbReference>
<feature type="binding site" evidence="8">
    <location>
        <position position="123"/>
    </location>
    <ligand>
        <name>ATP</name>
        <dbReference type="ChEBI" id="CHEBI:30616"/>
    </ligand>
</feature>
<feature type="binding site" evidence="8">
    <location>
        <position position="250"/>
    </location>
    <ligand>
        <name>Mg(2+)</name>
        <dbReference type="ChEBI" id="CHEBI:18420"/>
    </ligand>
</feature>
<feature type="binding site" evidence="8">
    <location>
        <position position="259"/>
    </location>
    <ligand>
        <name>ATP</name>
        <dbReference type="ChEBI" id="CHEBI:30616"/>
    </ligand>
</feature>
<evidence type="ECO:0000313" key="10">
    <source>
        <dbReference type="Proteomes" id="UP000034228"/>
    </source>
</evidence>
<reference evidence="9 10" key="1">
    <citation type="submission" date="2015-03" db="EMBL/GenBank/DDBJ databases">
        <title>Draft genome sequences of two protease-producing strains of Arsukibacterium isolated from two cold and alkaline environments.</title>
        <authorList>
            <person name="Lylloff J.E."/>
            <person name="Skov L.B."/>
            <person name="Jepsen M."/>
            <person name="Hallin P.F."/>
            <person name="Sorensen S.J."/>
            <person name="Stougaard P."/>
            <person name="Glaring M.A."/>
        </authorList>
    </citation>
    <scope>NUCLEOTIDE SEQUENCE [LARGE SCALE GENOMIC DNA]</scope>
    <source>
        <strain evidence="9 10">GCM72</strain>
    </source>
</reference>
<comment type="catalytic activity">
    <reaction evidence="8">
        <text>L-tyrosyl-[protein] + ATP = O-(5'-adenylyl)-L-tyrosyl-[protein] + diphosphate</text>
        <dbReference type="Rhea" id="RHEA:54288"/>
        <dbReference type="Rhea" id="RHEA-COMP:10136"/>
        <dbReference type="Rhea" id="RHEA-COMP:13846"/>
        <dbReference type="ChEBI" id="CHEBI:30616"/>
        <dbReference type="ChEBI" id="CHEBI:33019"/>
        <dbReference type="ChEBI" id="CHEBI:46858"/>
        <dbReference type="ChEBI" id="CHEBI:83624"/>
        <dbReference type="EC" id="2.7.7.108"/>
    </reaction>
</comment>
<comment type="caution">
    <text evidence="9">The sequence shown here is derived from an EMBL/GenBank/DDBJ whole genome shotgun (WGS) entry which is preliminary data.</text>
</comment>
<feature type="binding site" evidence="8">
    <location>
        <position position="180"/>
    </location>
    <ligand>
        <name>ATP</name>
        <dbReference type="ChEBI" id="CHEBI:30616"/>
    </ligand>
</feature>
<organism evidence="9 10">
    <name type="scientific">Arsukibacterium ikkense</name>
    <dbReference type="NCBI Taxonomy" id="336831"/>
    <lineage>
        <taxon>Bacteria</taxon>
        <taxon>Pseudomonadati</taxon>
        <taxon>Pseudomonadota</taxon>
        <taxon>Gammaproteobacteria</taxon>
        <taxon>Chromatiales</taxon>
        <taxon>Chromatiaceae</taxon>
        <taxon>Arsukibacterium</taxon>
    </lineage>
</organism>
<protein>
    <recommendedName>
        <fullName evidence="8">Protein nucleotidyltransferase YdiU</fullName>
        <ecNumber evidence="8">2.7.7.-</ecNumber>
    </recommendedName>
    <alternativeName>
        <fullName evidence="8">Protein adenylyltransferase YdiU</fullName>
        <ecNumber evidence="8">2.7.7.108</ecNumber>
    </alternativeName>
    <alternativeName>
        <fullName evidence="8">Protein uridylyltransferase YdiU</fullName>
        <ecNumber evidence="8">2.7.7.-</ecNumber>
    </alternativeName>
</protein>
<feature type="binding site" evidence="8">
    <location>
        <position position="259"/>
    </location>
    <ligand>
        <name>Mg(2+)</name>
        <dbReference type="ChEBI" id="CHEBI:18420"/>
    </ligand>
</feature>
<keyword evidence="4 8" id="KW-0479">Metal-binding</keyword>
<dbReference type="AlphaFoldDB" id="A0A0M2V6W0"/>
<comment type="catalytic activity">
    <reaction evidence="8">
        <text>L-histidyl-[protein] + UTP = N(tele)-(5'-uridylyl)-L-histidyl-[protein] + diphosphate</text>
        <dbReference type="Rhea" id="RHEA:83891"/>
        <dbReference type="Rhea" id="RHEA-COMP:9745"/>
        <dbReference type="Rhea" id="RHEA-COMP:20239"/>
        <dbReference type="ChEBI" id="CHEBI:29979"/>
        <dbReference type="ChEBI" id="CHEBI:33019"/>
        <dbReference type="ChEBI" id="CHEBI:46398"/>
        <dbReference type="ChEBI" id="CHEBI:233474"/>
    </reaction>
</comment>
<evidence type="ECO:0000313" key="9">
    <source>
        <dbReference type="EMBL" id="KKO46577.1"/>
    </source>
</evidence>
<dbReference type="EC" id="2.7.7.-" evidence="8"/>
<comment type="catalytic activity">
    <reaction evidence="8">
        <text>L-seryl-[protein] + ATP = 3-O-(5'-adenylyl)-L-seryl-[protein] + diphosphate</text>
        <dbReference type="Rhea" id="RHEA:58120"/>
        <dbReference type="Rhea" id="RHEA-COMP:9863"/>
        <dbReference type="Rhea" id="RHEA-COMP:15073"/>
        <dbReference type="ChEBI" id="CHEBI:29999"/>
        <dbReference type="ChEBI" id="CHEBI:30616"/>
        <dbReference type="ChEBI" id="CHEBI:33019"/>
        <dbReference type="ChEBI" id="CHEBI:142516"/>
        <dbReference type="EC" id="2.7.7.108"/>
    </reaction>
</comment>
<evidence type="ECO:0000256" key="4">
    <source>
        <dbReference type="ARBA" id="ARBA00022723"/>
    </source>
</evidence>
<dbReference type="EMBL" id="LAHO01000003">
    <property type="protein sequence ID" value="KKO46577.1"/>
    <property type="molecule type" value="Genomic_DNA"/>
</dbReference>
<dbReference type="PATRIC" id="fig|336831.14.peg.3225"/>
<dbReference type="InterPro" id="IPR011009">
    <property type="entry name" value="Kinase-like_dom_sf"/>
</dbReference>
<keyword evidence="6 8" id="KW-0067">ATP-binding</keyword>
<dbReference type="GO" id="GO:0000287">
    <property type="term" value="F:magnesium ion binding"/>
    <property type="evidence" value="ECO:0007669"/>
    <property type="project" value="UniProtKB-UniRule"/>
</dbReference>
<proteinExistence type="inferred from homology"/>
<evidence type="ECO:0000256" key="6">
    <source>
        <dbReference type="ARBA" id="ARBA00022840"/>
    </source>
</evidence>
<feature type="binding site" evidence="8">
    <location>
        <position position="87"/>
    </location>
    <ligand>
        <name>ATP</name>
        <dbReference type="ChEBI" id="CHEBI:30616"/>
    </ligand>
</feature>
<dbReference type="RefSeq" id="WP_046556466.1">
    <property type="nucleotide sequence ID" value="NZ_LAHO01000003.1"/>
</dbReference>
<feature type="active site" description="Proton acceptor" evidence="8">
    <location>
        <position position="249"/>
    </location>
</feature>
<keyword evidence="2 8" id="KW-0808">Transferase</keyword>
<evidence type="ECO:0000256" key="7">
    <source>
        <dbReference type="ARBA" id="ARBA00022842"/>
    </source>
</evidence>
<feature type="binding site" evidence="8">
    <location>
        <position position="173"/>
    </location>
    <ligand>
        <name>ATP</name>
        <dbReference type="ChEBI" id="CHEBI:30616"/>
    </ligand>
</feature>
<dbReference type="STRING" id="336831.WG68_04555"/>
<feature type="binding site" evidence="8">
    <location>
        <position position="110"/>
    </location>
    <ligand>
        <name>ATP</name>
        <dbReference type="ChEBI" id="CHEBI:30616"/>
    </ligand>
</feature>
<evidence type="ECO:0000256" key="3">
    <source>
        <dbReference type="ARBA" id="ARBA00022695"/>
    </source>
</evidence>
<comment type="cofactor">
    <cofactor evidence="8">
        <name>Mg(2+)</name>
        <dbReference type="ChEBI" id="CHEBI:18420"/>
    </cofactor>
    <cofactor evidence="8">
        <name>Mn(2+)</name>
        <dbReference type="ChEBI" id="CHEBI:29035"/>
    </cofactor>
</comment>
<dbReference type="InterPro" id="IPR003846">
    <property type="entry name" value="SelO"/>
</dbReference>
<dbReference type="HAMAP" id="MF_00692">
    <property type="entry name" value="SelO"/>
    <property type="match status" value="1"/>
</dbReference>
<evidence type="ECO:0000256" key="1">
    <source>
        <dbReference type="ARBA" id="ARBA00009747"/>
    </source>
</evidence>